<comment type="catalytic activity">
    <reaction evidence="10">
        <text>4'-O-methylnorbelladine + reduced [NADPH--hemoprotein reductase] + O2 = (10bS,4aR)-noroxomaritidine + oxidized [NADPH--hemoprotein reductase] + 2 H2O + H(+)</text>
        <dbReference type="Rhea" id="RHEA:51264"/>
        <dbReference type="Rhea" id="RHEA-COMP:11964"/>
        <dbReference type="Rhea" id="RHEA-COMP:11965"/>
        <dbReference type="ChEBI" id="CHEBI:15377"/>
        <dbReference type="ChEBI" id="CHEBI:15378"/>
        <dbReference type="ChEBI" id="CHEBI:15379"/>
        <dbReference type="ChEBI" id="CHEBI:57618"/>
        <dbReference type="ChEBI" id="CHEBI:58210"/>
        <dbReference type="ChEBI" id="CHEBI:133993"/>
        <dbReference type="ChEBI" id="CHEBI:133996"/>
        <dbReference type="EC" id="1.14.19.50"/>
    </reaction>
</comment>
<evidence type="ECO:0000256" key="3">
    <source>
        <dbReference type="ARBA" id="ARBA00022692"/>
    </source>
</evidence>
<keyword evidence="8" id="KW-0472">Membrane</keyword>
<proteinExistence type="inferred from homology"/>
<name>A0AAV7GFU6_DENCH</name>
<evidence type="ECO:0000256" key="6">
    <source>
        <dbReference type="ARBA" id="ARBA00023002"/>
    </source>
</evidence>
<evidence type="ECO:0000256" key="10">
    <source>
        <dbReference type="ARBA" id="ARBA00048529"/>
    </source>
</evidence>
<dbReference type="EC" id="1.14.19.50" evidence="9"/>
<dbReference type="Gene3D" id="1.10.630.10">
    <property type="entry name" value="Cytochrome P450"/>
    <property type="match status" value="2"/>
</dbReference>
<evidence type="ECO:0000313" key="13">
    <source>
        <dbReference type="Proteomes" id="UP000775213"/>
    </source>
</evidence>
<dbReference type="GO" id="GO:0016705">
    <property type="term" value="F:oxidoreductase activity, acting on paired donors, with incorporation or reduction of molecular oxygen"/>
    <property type="evidence" value="ECO:0007669"/>
    <property type="project" value="InterPro"/>
</dbReference>
<dbReference type="PRINTS" id="PR00385">
    <property type="entry name" value="P450"/>
</dbReference>
<dbReference type="PRINTS" id="PR00463">
    <property type="entry name" value="EP450I"/>
</dbReference>
<keyword evidence="3" id="KW-0812">Transmembrane</keyword>
<dbReference type="AlphaFoldDB" id="A0AAV7GFU6"/>
<dbReference type="GO" id="GO:0016020">
    <property type="term" value="C:membrane"/>
    <property type="evidence" value="ECO:0007669"/>
    <property type="project" value="UniProtKB-SubCell"/>
</dbReference>
<protein>
    <recommendedName>
        <fullName evidence="9">noroxomaritidine synthase</fullName>
        <ecNumber evidence="9">1.14.19.50</ecNumber>
    </recommendedName>
</protein>
<keyword evidence="5" id="KW-1133">Transmembrane helix</keyword>
<evidence type="ECO:0000256" key="7">
    <source>
        <dbReference type="ARBA" id="ARBA00023004"/>
    </source>
</evidence>
<evidence type="ECO:0000256" key="8">
    <source>
        <dbReference type="ARBA" id="ARBA00023136"/>
    </source>
</evidence>
<dbReference type="Proteomes" id="UP000775213">
    <property type="component" value="Unassembled WGS sequence"/>
</dbReference>
<keyword evidence="4" id="KW-0479">Metal-binding</keyword>
<comment type="caution">
    <text evidence="12">The sequence shown here is derived from an EMBL/GenBank/DDBJ whole genome shotgun (WGS) entry which is preliminary data.</text>
</comment>
<keyword evidence="13" id="KW-1185">Reference proteome</keyword>
<dbReference type="PANTHER" id="PTHR24296">
    <property type="entry name" value="CYTOCHROME P450"/>
    <property type="match status" value="1"/>
</dbReference>
<reference evidence="12 13" key="1">
    <citation type="journal article" date="2021" name="Hortic Res">
        <title>Chromosome-scale assembly of the Dendrobium chrysotoxum genome enhances the understanding of orchid evolution.</title>
        <authorList>
            <person name="Zhang Y."/>
            <person name="Zhang G.Q."/>
            <person name="Zhang D."/>
            <person name="Liu X.D."/>
            <person name="Xu X.Y."/>
            <person name="Sun W.H."/>
            <person name="Yu X."/>
            <person name="Zhu X."/>
            <person name="Wang Z.W."/>
            <person name="Zhao X."/>
            <person name="Zhong W.Y."/>
            <person name="Chen H."/>
            <person name="Yin W.L."/>
            <person name="Huang T."/>
            <person name="Niu S.C."/>
            <person name="Liu Z.J."/>
        </authorList>
    </citation>
    <scope>NUCLEOTIDE SEQUENCE [LARGE SCALE GENOMIC DNA]</scope>
    <source>
        <strain evidence="12">Lindl</strain>
    </source>
</reference>
<dbReference type="GO" id="GO:0020037">
    <property type="term" value="F:heme binding"/>
    <property type="evidence" value="ECO:0007669"/>
    <property type="project" value="InterPro"/>
</dbReference>
<keyword evidence="7" id="KW-0408">Iron</keyword>
<gene>
    <name evidence="12" type="ORF">IEQ34_015403</name>
</gene>
<evidence type="ECO:0000313" key="12">
    <source>
        <dbReference type="EMBL" id="KAH0455371.1"/>
    </source>
</evidence>
<dbReference type="CDD" id="cd11064">
    <property type="entry name" value="CYP86A"/>
    <property type="match status" value="2"/>
</dbReference>
<dbReference type="Pfam" id="PF00067">
    <property type="entry name" value="p450"/>
    <property type="match status" value="2"/>
</dbReference>
<accession>A0AAV7GFU6</accession>
<evidence type="ECO:0000256" key="9">
    <source>
        <dbReference type="ARBA" id="ARBA00039071"/>
    </source>
</evidence>
<dbReference type="GO" id="GO:0004497">
    <property type="term" value="F:monooxygenase activity"/>
    <property type="evidence" value="ECO:0007669"/>
    <property type="project" value="InterPro"/>
</dbReference>
<comment type="catalytic activity">
    <reaction evidence="11">
        <text>4'-O-methylnorbelladine + reduced [NADPH--hemoprotein reductase] + O2 = (10bR,4aS)-noroxomaritidine + oxidized [NADPH--hemoprotein reductase] + 2 H2O + H(+)</text>
        <dbReference type="Rhea" id="RHEA:51260"/>
        <dbReference type="Rhea" id="RHEA-COMP:11964"/>
        <dbReference type="Rhea" id="RHEA-COMP:11965"/>
        <dbReference type="ChEBI" id="CHEBI:15377"/>
        <dbReference type="ChEBI" id="CHEBI:15378"/>
        <dbReference type="ChEBI" id="CHEBI:15379"/>
        <dbReference type="ChEBI" id="CHEBI:57618"/>
        <dbReference type="ChEBI" id="CHEBI:58210"/>
        <dbReference type="ChEBI" id="CHEBI:133993"/>
        <dbReference type="ChEBI" id="CHEBI:133995"/>
        <dbReference type="EC" id="1.14.19.50"/>
    </reaction>
</comment>
<evidence type="ECO:0000256" key="2">
    <source>
        <dbReference type="ARBA" id="ARBA00010617"/>
    </source>
</evidence>
<evidence type="ECO:0000256" key="4">
    <source>
        <dbReference type="ARBA" id="ARBA00022723"/>
    </source>
</evidence>
<dbReference type="SUPFAM" id="SSF48264">
    <property type="entry name" value="Cytochrome P450"/>
    <property type="match status" value="2"/>
</dbReference>
<dbReference type="GO" id="GO:0005506">
    <property type="term" value="F:iron ion binding"/>
    <property type="evidence" value="ECO:0007669"/>
    <property type="project" value="InterPro"/>
</dbReference>
<evidence type="ECO:0000256" key="5">
    <source>
        <dbReference type="ARBA" id="ARBA00022989"/>
    </source>
</evidence>
<dbReference type="InterPro" id="IPR036396">
    <property type="entry name" value="Cyt_P450_sf"/>
</dbReference>
<dbReference type="EMBL" id="JAGFBR010000014">
    <property type="protein sequence ID" value="KAH0455371.1"/>
    <property type="molecule type" value="Genomic_DNA"/>
</dbReference>
<comment type="subcellular location">
    <subcellularLocation>
        <location evidence="1">Membrane</location>
        <topology evidence="1">Single-pass membrane protein</topology>
    </subcellularLocation>
</comment>
<sequence length="1043" mass="121701">MAVMAKCLQSIIMLVLVLVAVKIFGRHGFWWRKANKRYHPIAGTIIHKFLNFKRLQDYLTYISRKYKTFRLYAPFRNLIYTTDPAIVEYILRTNFKNYGKGQYNYENLKEFFGDGIVAVDGEKWRHQRKLVNHEFSARALRNYSTSVFKTNATKLAYIIFDKAKFDLAFDIQELFMSSTMESIFKIGFGVDLMNLDGSVDGIKFTKAFDNASVYILSRFFNIGYEAQLKEISVINDFIYNLIRSKKENMTNAKSNLVNFSFIIFIYNKYSSQRLTYRPRYVALSCRKKEEDIISQFMSEMEHDPKNITYEYLRDMALYFVIAGKDTTAGTLSWFIYLLCKHPSVQEKIFQEVKEATQAGQDICISEFAEKITEESLEKMTYLHAALSETLRLYPSVPMNVKSCFSDDTLPDGFNVNQADVVFYMPYPMGRMEILWGDDAENFQPERWLDDDGSVRNESPFKFTTFQAGPRICLGKDFAYTQMKIFAAVLLHFFKFKLISKSNDVRYKTMITLHIVQGLYHNSFLSISNQQTQEMGNSLAFMAKYLQPVIILMLVLVAIKNFGRHGFWWRKAKKRYHPIAGTIVHLFLNFRRMQDYLTDISHKYKTFRLYAPFRNMICTTDPAIVEYILKTNFTNYGKGQYNYEILKELFGDGIVTVDGEKWRHQRKLVSYEFSARALRNYSTSVFKTNATKLAYIIFDKAKSDLAFDIQELFMSSTMDSIFKIGFGVDLMNLDGSVDGIKFTKAFDNASVCILSRYVDVFWKFKRFFNIGYEAQLKKDINVINDFIYNLLRAKKENMTDAKSNLEKKEDIISRFMAEMEHDPKNINYEYLRDITLNFVIAGKDTTAGTLSWFIYLLCKDPSVQEEIFQEVKDVTQARQDICINEFVEKITIESLDKMKYLHAALSETLRLYPSVPLNSKSCFSDDTLPDGFNVNRGDVVFYMPYPMGRMEILWGDDAENFQPERWLDDEGSVRNESPFKFTAFQAGPRICLGKDFAYTQMKIFAAVLLQFFKFKLSSKSNDVHYKTMITLHIDQGLYVHAYLR</sequence>
<dbReference type="InterPro" id="IPR002401">
    <property type="entry name" value="Cyt_P450_E_grp-I"/>
</dbReference>
<evidence type="ECO:0000256" key="11">
    <source>
        <dbReference type="ARBA" id="ARBA00049170"/>
    </source>
</evidence>
<organism evidence="12 13">
    <name type="scientific">Dendrobium chrysotoxum</name>
    <name type="common">Orchid</name>
    <dbReference type="NCBI Taxonomy" id="161865"/>
    <lineage>
        <taxon>Eukaryota</taxon>
        <taxon>Viridiplantae</taxon>
        <taxon>Streptophyta</taxon>
        <taxon>Embryophyta</taxon>
        <taxon>Tracheophyta</taxon>
        <taxon>Spermatophyta</taxon>
        <taxon>Magnoliopsida</taxon>
        <taxon>Liliopsida</taxon>
        <taxon>Asparagales</taxon>
        <taxon>Orchidaceae</taxon>
        <taxon>Epidendroideae</taxon>
        <taxon>Malaxideae</taxon>
        <taxon>Dendrobiinae</taxon>
        <taxon>Dendrobium</taxon>
    </lineage>
</organism>
<evidence type="ECO:0000256" key="1">
    <source>
        <dbReference type="ARBA" id="ARBA00004167"/>
    </source>
</evidence>
<comment type="similarity">
    <text evidence="2">Belongs to the cytochrome P450 family.</text>
</comment>
<dbReference type="InterPro" id="IPR001128">
    <property type="entry name" value="Cyt_P450"/>
</dbReference>
<keyword evidence="6" id="KW-0560">Oxidoreductase</keyword>